<dbReference type="Proteomes" id="UP000019335">
    <property type="component" value="Chromosome 11"/>
</dbReference>
<accession>W7TF15</accession>
<dbReference type="AlphaFoldDB" id="W7TF15"/>
<gene>
    <name evidence="2" type="ORF">Naga_100377g4</name>
</gene>
<evidence type="ECO:0008006" key="4">
    <source>
        <dbReference type="Google" id="ProtNLM"/>
    </source>
</evidence>
<comment type="caution">
    <text evidence="2">The sequence shown here is derived from an EMBL/GenBank/DDBJ whole genome shotgun (WGS) entry which is preliminary data.</text>
</comment>
<proteinExistence type="predicted"/>
<dbReference type="OrthoDB" id="10471419at2759"/>
<keyword evidence="1" id="KW-0732">Signal</keyword>
<evidence type="ECO:0000313" key="2">
    <source>
        <dbReference type="EMBL" id="EWM25585.1"/>
    </source>
</evidence>
<name>W7TF15_9STRA</name>
<evidence type="ECO:0000256" key="1">
    <source>
        <dbReference type="SAM" id="SignalP"/>
    </source>
</evidence>
<protein>
    <recommendedName>
        <fullName evidence="4">Secreted protein</fullName>
    </recommendedName>
</protein>
<evidence type="ECO:0000313" key="3">
    <source>
        <dbReference type="Proteomes" id="UP000019335"/>
    </source>
</evidence>
<sequence>MQSIARLLFFVACVMTLLTTSAAGSAHGHRELRGGFAGNVRRNNRAARAEMRSDAGGRRLENVEVMTTGVVHPHRVLRGGFAGNVRRNNRAARAAMRSDAGGRRL</sequence>
<reference evidence="2 3" key="1">
    <citation type="journal article" date="2014" name="Mol. Plant">
        <title>Chromosome Scale Genome Assembly and Transcriptome Profiling of Nannochloropsis gaditana in Nitrogen Depletion.</title>
        <authorList>
            <person name="Corteggiani Carpinelli E."/>
            <person name="Telatin A."/>
            <person name="Vitulo N."/>
            <person name="Forcato C."/>
            <person name="D'Angelo M."/>
            <person name="Schiavon R."/>
            <person name="Vezzi A."/>
            <person name="Giacometti G.M."/>
            <person name="Morosinotto T."/>
            <person name="Valle G."/>
        </authorList>
    </citation>
    <scope>NUCLEOTIDE SEQUENCE [LARGE SCALE GENOMIC DNA]</scope>
    <source>
        <strain evidence="2 3">B-31</strain>
    </source>
</reference>
<keyword evidence="3" id="KW-1185">Reference proteome</keyword>
<feature type="signal peptide" evidence="1">
    <location>
        <begin position="1"/>
        <end position="23"/>
    </location>
</feature>
<organism evidence="2 3">
    <name type="scientific">Nannochloropsis gaditana</name>
    <dbReference type="NCBI Taxonomy" id="72520"/>
    <lineage>
        <taxon>Eukaryota</taxon>
        <taxon>Sar</taxon>
        <taxon>Stramenopiles</taxon>
        <taxon>Ochrophyta</taxon>
        <taxon>Eustigmatophyceae</taxon>
        <taxon>Eustigmatales</taxon>
        <taxon>Monodopsidaceae</taxon>
        <taxon>Nannochloropsis</taxon>
    </lineage>
</organism>
<feature type="chain" id="PRO_5004900821" description="Secreted protein" evidence="1">
    <location>
        <begin position="24"/>
        <end position="105"/>
    </location>
</feature>
<dbReference type="EMBL" id="AZIL01000908">
    <property type="protein sequence ID" value="EWM25585.1"/>
    <property type="molecule type" value="Genomic_DNA"/>
</dbReference>